<dbReference type="PANTHER" id="PTHR31088:SF6">
    <property type="entry name" value="PHAGE SHOCK PROTEIN A"/>
    <property type="match status" value="1"/>
</dbReference>
<dbReference type="PANTHER" id="PTHR31088">
    <property type="entry name" value="MEMBRANE-ASSOCIATED PROTEIN VIPP1, CHLOROPLASTIC"/>
    <property type="match status" value="1"/>
</dbReference>
<proteinExistence type="inferred from homology"/>
<protein>
    <submittedName>
        <fullName evidence="3">Phage shock protein PspA</fullName>
    </submittedName>
</protein>
<evidence type="ECO:0000313" key="4">
    <source>
        <dbReference type="Proteomes" id="UP001521137"/>
    </source>
</evidence>
<accession>A0ABS9D6M2</accession>
<comment type="similarity">
    <text evidence="1">Belongs to the PspA/Vipp/IM30 family.</text>
</comment>
<evidence type="ECO:0000313" key="3">
    <source>
        <dbReference type="EMBL" id="MCF2947321.1"/>
    </source>
</evidence>
<dbReference type="EMBL" id="JAKGAS010000002">
    <property type="protein sequence ID" value="MCF2947321.1"/>
    <property type="molecule type" value="Genomic_DNA"/>
</dbReference>
<evidence type="ECO:0000256" key="2">
    <source>
        <dbReference type="SAM" id="Coils"/>
    </source>
</evidence>
<dbReference type="RefSeq" id="WP_235310851.1">
    <property type="nucleotide sequence ID" value="NZ_JAKGAS010000002.1"/>
</dbReference>
<sequence length="219" mass="24906">MGMFSRMSDIVQANINAILDKAEDPVKVVKLLIQEMEETLVELRSVAASNLAEKRHVERQVSKLQQQVKDWQSKATLAMEKDREDLAKAALVEKHACQQKLTSLTEEMALVDESLSKLQADTGKLQDKLVEARAKQKSLIIRERSASVRMTAKNKTHSIKIDDAIVKFEQYERRIDDLEAQVDAYDLVNESQGLDAQFKELENESLIEQELEALRKKVA</sequence>
<dbReference type="InterPro" id="IPR007157">
    <property type="entry name" value="PspA_VIPP1"/>
</dbReference>
<name>A0ABS9D6M2_9ALTE</name>
<evidence type="ECO:0000256" key="1">
    <source>
        <dbReference type="ARBA" id="ARBA00043985"/>
    </source>
</evidence>
<gene>
    <name evidence="3" type="primary">pspA</name>
    <name evidence="3" type="ORF">L0668_04320</name>
</gene>
<dbReference type="Pfam" id="PF04012">
    <property type="entry name" value="PspA_IM30"/>
    <property type="match status" value="1"/>
</dbReference>
<organism evidence="3 4">
    <name type="scientific">Paraglaciecola algarum</name>
    <dbReference type="NCBI Taxonomy" id="3050085"/>
    <lineage>
        <taxon>Bacteria</taxon>
        <taxon>Pseudomonadati</taxon>
        <taxon>Pseudomonadota</taxon>
        <taxon>Gammaproteobacteria</taxon>
        <taxon>Alteromonadales</taxon>
        <taxon>Alteromonadaceae</taxon>
        <taxon>Paraglaciecola</taxon>
    </lineage>
</organism>
<dbReference type="Proteomes" id="UP001521137">
    <property type="component" value="Unassembled WGS sequence"/>
</dbReference>
<reference evidence="3 4" key="1">
    <citation type="submission" date="2022-01" db="EMBL/GenBank/DDBJ databases">
        <title>Paraglaciecola sp. G1-23.</title>
        <authorList>
            <person name="Jin M.S."/>
            <person name="Han D.M."/>
            <person name="Kim H.M."/>
            <person name="Jeon C.O."/>
        </authorList>
    </citation>
    <scope>NUCLEOTIDE SEQUENCE [LARGE SCALE GENOMIC DNA]</scope>
    <source>
        <strain evidence="3 4">G1-23</strain>
    </source>
</reference>
<dbReference type="NCBIfam" id="TIGR02977">
    <property type="entry name" value="phageshock_pspA"/>
    <property type="match status" value="1"/>
</dbReference>
<keyword evidence="4" id="KW-1185">Reference proteome</keyword>
<feature type="coiled-coil region" evidence="2">
    <location>
        <begin position="54"/>
        <end position="135"/>
    </location>
</feature>
<dbReference type="InterPro" id="IPR014319">
    <property type="entry name" value="Phageshock_PspA"/>
</dbReference>
<comment type="caution">
    <text evidence="3">The sequence shown here is derived from an EMBL/GenBank/DDBJ whole genome shotgun (WGS) entry which is preliminary data.</text>
</comment>
<keyword evidence="2" id="KW-0175">Coiled coil</keyword>
<feature type="coiled-coil region" evidence="2">
    <location>
        <begin position="161"/>
        <end position="188"/>
    </location>
</feature>